<dbReference type="InterPro" id="IPR036890">
    <property type="entry name" value="HATPase_C_sf"/>
</dbReference>
<dbReference type="Pfam" id="PF07228">
    <property type="entry name" value="SpoIIE"/>
    <property type="match status" value="1"/>
</dbReference>
<protein>
    <submittedName>
        <fullName evidence="2">SpoIIE family protein phosphatase</fullName>
    </submittedName>
</protein>
<dbReference type="AlphaFoldDB" id="A0A5M6J2U3"/>
<dbReference type="Pfam" id="PF13581">
    <property type="entry name" value="HATPase_c_2"/>
    <property type="match status" value="1"/>
</dbReference>
<comment type="caution">
    <text evidence="2">The sequence shown here is derived from an EMBL/GenBank/DDBJ whole genome shotgun (WGS) entry which is preliminary data.</text>
</comment>
<dbReference type="InterPro" id="IPR036457">
    <property type="entry name" value="PPM-type-like_dom_sf"/>
</dbReference>
<dbReference type="OrthoDB" id="479131at2"/>
<dbReference type="PANTHER" id="PTHR35801">
    <property type="entry name" value="PHOSPHOSERINE PHOSPHATASE RSBX"/>
    <property type="match status" value="1"/>
</dbReference>
<evidence type="ECO:0000259" key="1">
    <source>
        <dbReference type="SMART" id="SM00331"/>
    </source>
</evidence>
<accession>A0A5M6J2U3</accession>
<dbReference type="SMART" id="SM00331">
    <property type="entry name" value="PP2C_SIG"/>
    <property type="match status" value="1"/>
</dbReference>
<dbReference type="RefSeq" id="WP_150039303.1">
    <property type="nucleotide sequence ID" value="NZ_OW485601.1"/>
</dbReference>
<dbReference type="EMBL" id="VWPK01000004">
    <property type="protein sequence ID" value="KAA5613918.1"/>
    <property type="molecule type" value="Genomic_DNA"/>
</dbReference>
<dbReference type="Gene3D" id="3.30.565.10">
    <property type="entry name" value="Histidine kinase-like ATPase, C-terminal domain"/>
    <property type="match status" value="1"/>
</dbReference>
<dbReference type="SUPFAM" id="SSF55874">
    <property type="entry name" value="ATPase domain of HSP90 chaperone/DNA topoisomerase II/histidine kinase"/>
    <property type="match status" value="1"/>
</dbReference>
<dbReference type="InterPro" id="IPR001932">
    <property type="entry name" value="PPM-type_phosphatase-like_dom"/>
</dbReference>
<evidence type="ECO:0000313" key="2">
    <source>
        <dbReference type="EMBL" id="KAA5613918.1"/>
    </source>
</evidence>
<keyword evidence="3" id="KW-1185">Reference proteome</keyword>
<evidence type="ECO:0000313" key="3">
    <source>
        <dbReference type="Proteomes" id="UP000325255"/>
    </source>
</evidence>
<gene>
    <name evidence="2" type="ORF">F1189_03845</name>
</gene>
<proteinExistence type="predicted"/>
<dbReference type="InterPro" id="IPR003594">
    <property type="entry name" value="HATPase_dom"/>
</dbReference>
<sequence>MLPAHCHLPIAVAQAGDLAVARATAAELAADIPLGAEGRHRFDLIVAELGSNLVRHAAQGGMLLFRRLDDPAGVECLCLDRGPGIADPATALRDGESGDHGLGLGLGAVRRLSDGFALHSTPDTGTAILARVQPAPRRPADFAAGAVMVPMAGQADCGDGWLVTANGMAAVIDGLGHGEPASLAARAAEAAIAGGHDNPAAALGAMHLALRGTRGAVAAAALLTEGQIRFAGIGNIGAVLIRAGVPTHLTSAWGVLGYNARRAPVQVAPWSPGDVLLLHSDGLGHVAEAFTGGRLHGLDPALAAAIILRDAASRLDDRTVLVLAHAAGP</sequence>
<dbReference type="InterPro" id="IPR039248">
    <property type="entry name" value="Ptase_RsbX"/>
</dbReference>
<reference evidence="2 3" key="1">
    <citation type="submission" date="2019-09" db="EMBL/GenBank/DDBJ databases">
        <title>Genome sequence of Rhodovastum atsumiense, a diverse member of the Acetobacteraceae family of non-sulfur purple photosynthetic bacteria.</title>
        <authorList>
            <person name="Meyer T."/>
            <person name="Kyndt J."/>
        </authorList>
    </citation>
    <scope>NUCLEOTIDE SEQUENCE [LARGE SCALE GENOMIC DNA]</scope>
    <source>
        <strain evidence="2 3">DSM 21279</strain>
    </source>
</reference>
<feature type="domain" description="PPM-type phosphatase" evidence="1">
    <location>
        <begin position="142"/>
        <end position="325"/>
    </location>
</feature>
<organism evidence="2 3">
    <name type="scientific">Rhodovastum atsumiense</name>
    <dbReference type="NCBI Taxonomy" id="504468"/>
    <lineage>
        <taxon>Bacteria</taxon>
        <taxon>Pseudomonadati</taxon>
        <taxon>Pseudomonadota</taxon>
        <taxon>Alphaproteobacteria</taxon>
        <taxon>Acetobacterales</taxon>
        <taxon>Acetobacteraceae</taxon>
        <taxon>Rhodovastum</taxon>
    </lineage>
</organism>
<dbReference type="Proteomes" id="UP000325255">
    <property type="component" value="Unassembled WGS sequence"/>
</dbReference>
<name>A0A5M6J2U3_9PROT</name>
<dbReference type="PANTHER" id="PTHR35801:SF1">
    <property type="entry name" value="PHOSPHOSERINE PHOSPHATASE RSBX"/>
    <property type="match status" value="1"/>
</dbReference>
<dbReference type="SUPFAM" id="SSF81606">
    <property type="entry name" value="PP2C-like"/>
    <property type="match status" value="1"/>
</dbReference>
<dbReference type="Gene3D" id="3.60.40.10">
    <property type="entry name" value="PPM-type phosphatase domain"/>
    <property type="match status" value="1"/>
</dbReference>